<dbReference type="OrthoDB" id="9759662at2"/>
<dbReference type="STRING" id="1156395.DBT_2400"/>
<dbReference type="PROSITE" id="PS51257">
    <property type="entry name" value="PROKAR_LIPOPROTEIN"/>
    <property type="match status" value="1"/>
</dbReference>
<accession>A0A1B9F302</accession>
<dbReference type="Proteomes" id="UP000093080">
    <property type="component" value="Unassembled WGS sequence"/>
</dbReference>
<evidence type="ECO:0000259" key="2">
    <source>
        <dbReference type="Pfam" id="PF08308"/>
    </source>
</evidence>
<dbReference type="InterPro" id="IPR029030">
    <property type="entry name" value="Caspase-like_dom_sf"/>
</dbReference>
<feature type="domain" description="Peptidase C14 caspase" evidence="1">
    <location>
        <begin position="21"/>
        <end position="166"/>
    </location>
</feature>
<dbReference type="GO" id="GO:0006508">
    <property type="term" value="P:proteolysis"/>
    <property type="evidence" value="ECO:0007669"/>
    <property type="project" value="InterPro"/>
</dbReference>
<dbReference type="Pfam" id="PF08308">
    <property type="entry name" value="PEGA"/>
    <property type="match status" value="1"/>
</dbReference>
<dbReference type="InterPro" id="IPR018247">
    <property type="entry name" value="EF_Hand_1_Ca_BS"/>
</dbReference>
<proteinExistence type="predicted"/>
<comment type="caution">
    <text evidence="3">The sequence shown here is derived from an EMBL/GenBank/DDBJ whole genome shotgun (WGS) entry which is preliminary data.</text>
</comment>
<dbReference type="InterPro" id="IPR011600">
    <property type="entry name" value="Pept_C14_caspase"/>
</dbReference>
<evidence type="ECO:0000259" key="1">
    <source>
        <dbReference type="Pfam" id="PF00656"/>
    </source>
</evidence>
<dbReference type="AlphaFoldDB" id="A0A1B9F302"/>
<organism evidence="3 4">
    <name type="scientific">Dissulfuribacter thermophilus</name>
    <dbReference type="NCBI Taxonomy" id="1156395"/>
    <lineage>
        <taxon>Bacteria</taxon>
        <taxon>Pseudomonadati</taxon>
        <taxon>Thermodesulfobacteriota</taxon>
        <taxon>Dissulfuribacteria</taxon>
        <taxon>Dissulfuribacterales</taxon>
        <taxon>Dissulfuribacteraceae</taxon>
        <taxon>Dissulfuribacter</taxon>
    </lineage>
</organism>
<dbReference type="RefSeq" id="WP_067620723.1">
    <property type="nucleotide sequence ID" value="NZ_MAGO01000017.1"/>
</dbReference>
<dbReference type="EMBL" id="MAGO01000017">
    <property type="protein sequence ID" value="OCC14195.1"/>
    <property type="molecule type" value="Genomic_DNA"/>
</dbReference>
<name>A0A1B9F302_9BACT</name>
<sequence length="640" mass="71345">MVKARTSSGKVREIPLYSGYYALVIGCSDYRNGWPYLPNGVKDAREVALRLRRAGWQVDLLENPTGERLGRALDELIVMHGRAKDRAVMLWYSGHGYTLEEADGTRLGYLVPVDAPQPSTSELDFLQKAVDMPRIETVAKRVRARHVLMLFDSCFSGAIFAMNRATPSPYIQEKIARPVREFITSGREDEQVPDRSVFKTVFLQAVFEGDGDLNQDGYVTGEELGAYLQEKVVNYSRGGQHPQYGKINNPKLDKGDFVFVAGGSIVHEDVATSSPAQSAGRLRFTSVPSGAVVYVDGERRGVTPLTVSGLKPGVVSVRVEKEGYIATEKQVRVKPGRRVVIGLFLDQEKSRGWLTIRPDPSDAKVRILNIKPKYRPGMELSPGRYHIEVSRSGYKTVSRWIDLGAGDDMDIEIRLERRSSAPSAGSKVYIDGGYTGKTPFHEVKSKVSGTREVLFYEGFENYSVGTPDSPWKFNKSWGDVGRIKIVDSPTSKGNLAVKIEGKQGWGQGIYYPNSLIKDDQQVYFDIYLPEGVPTGKAPGYFIYAGIYITFYSTGDKFQARWAHKPQYAISGLLPGKWYTFLIDIDWNASTFTLSQGSQTIGPIYFENNLAHGWANDITLVGNNSATINKIWIDEIKIFSK</sequence>
<dbReference type="Pfam" id="PF00656">
    <property type="entry name" value="Peptidase_C14"/>
    <property type="match status" value="1"/>
</dbReference>
<feature type="domain" description="PEGA" evidence="2">
    <location>
        <begin position="280"/>
        <end position="345"/>
    </location>
</feature>
<protein>
    <submittedName>
        <fullName evidence="3">Polysaccharide deacetylase, caspase activity</fullName>
    </submittedName>
</protein>
<evidence type="ECO:0000313" key="4">
    <source>
        <dbReference type="Proteomes" id="UP000093080"/>
    </source>
</evidence>
<keyword evidence="4" id="KW-1185">Reference proteome</keyword>
<dbReference type="InterPro" id="IPR013229">
    <property type="entry name" value="PEGA"/>
</dbReference>
<dbReference type="GO" id="GO:0004197">
    <property type="term" value="F:cysteine-type endopeptidase activity"/>
    <property type="evidence" value="ECO:0007669"/>
    <property type="project" value="InterPro"/>
</dbReference>
<gene>
    <name evidence="3" type="ORF">DBT_2400</name>
</gene>
<dbReference type="PANTHER" id="PTHR36194">
    <property type="entry name" value="S-LAYER-LIKE PROTEIN"/>
    <property type="match status" value="1"/>
</dbReference>
<dbReference type="SUPFAM" id="SSF52129">
    <property type="entry name" value="Caspase-like"/>
    <property type="match status" value="1"/>
</dbReference>
<dbReference type="PANTHER" id="PTHR36194:SF1">
    <property type="entry name" value="S-LAYER-LIKE PROTEIN"/>
    <property type="match status" value="1"/>
</dbReference>
<evidence type="ECO:0000313" key="3">
    <source>
        <dbReference type="EMBL" id="OCC14195.1"/>
    </source>
</evidence>
<dbReference type="PROSITE" id="PS00018">
    <property type="entry name" value="EF_HAND_1"/>
    <property type="match status" value="1"/>
</dbReference>
<dbReference type="Gene3D" id="3.40.50.1460">
    <property type="match status" value="1"/>
</dbReference>
<reference evidence="3 4" key="1">
    <citation type="submission" date="2016-06" db="EMBL/GenBank/DDBJ databases">
        <title>Respiratory ammonification of nitrate coupled to the oxidation of elemental sulfur in deep-sea autotrophic thermophilic bacteria.</title>
        <authorList>
            <person name="Slobodkina G.B."/>
            <person name="Mardanov A.V."/>
            <person name="Ravin N.V."/>
            <person name="Frolova A.A."/>
            <person name="Viryasiv M.B."/>
            <person name="Chernyh N.A."/>
            <person name="Bonch-Osmolovskaya E.A."/>
            <person name="Slobodkin A.I."/>
        </authorList>
    </citation>
    <scope>NUCLEOTIDE SEQUENCE [LARGE SCALE GENOMIC DNA]</scope>
    <source>
        <strain evidence="3 4">S69</strain>
    </source>
</reference>